<proteinExistence type="predicted"/>
<keyword evidence="1" id="KW-1133">Transmembrane helix</keyword>
<keyword evidence="1" id="KW-0472">Membrane</keyword>
<dbReference type="EMBL" id="MWML01000311">
    <property type="protein sequence ID" value="TCG03954.1"/>
    <property type="molecule type" value="Genomic_DNA"/>
</dbReference>
<accession>A0A4R0X2A3</accession>
<evidence type="ECO:0000256" key="1">
    <source>
        <dbReference type="SAM" id="Phobius"/>
    </source>
</evidence>
<evidence type="ECO:0000313" key="3">
    <source>
        <dbReference type="Proteomes" id="UP000294200"/>
    </source>
</evidence>
<feature type="transmembrane region" description="Helical" evidence="1">
    <location>
        <begin position="89"/>
        <end position="107"/>
    </location>
</feature>
<comment type="caution">
    <text evidence="2">The sequence shown here is derived from an EMBL/GenBank/DDBJ whole genome shotgun (WGS) entry which is preliminary data.</text>
</comment>
<name>A0A4R0X2A3_9BURK</name>
<keyword evidence="3" id="KW-1185">Reference proteome</keyword>
<organism evidence="2 3">
    <name type="scientific">Paraburkholderia steynii</name>
    <dbReference type="NCBI Taxonomy" id="1245441"/>
    <lineage>
        <taxon>Bacteria</taxon>
        <taxon>Pseudomonadati</taxon>
        <taxon>Pseudomonadota</taxon>
        <taxon>Betaproteobacteria</taxon>
        <taxon>Burkholderiales</taxon>
        <taxon>Burkholderiaceae</taxon>
        <taxon>Paraburkholderia</taxon>
    </lineage>
</organism>
<reference evidence="2 3" key="1">
    <citation type="submission" date="2017-02" db="EMBL/GenBank/DDBJ databases">
        <title>Paraburkholderia sophoroidis sp. nov. and Paraburkholderia steynii sp. nov. rhizobial symbionts of the fynbos legume Hypocalyptus sophoroides.</title>
        <authorList>
            <person name="Steenkamp E.T."/>
            <person name="Beukes C.W."/>
            <person name="Van Zyl E."/>
            <person name="Avontuur J."/>
            <person name="Chan W.Y."/>
            <person name="Hassen A."/>
            <person name="Palmer M."/>
            <person name="Mthombeni L."/>
            <person name="Phalane F."/>
            <person name="Sereme K."/>
            <person name="Venter S.N."/>
        </authorList>
    </citation>
    <scope>NUCLEOTIDE SEQUENCE [LARGE SCALE GENOMIC DNA]</scope>
    <source>
        <strain evidence="2 3">HC1.1ba</strain>
    </source>
</reference>
<keyword evidence="1" id="KW-0812">Transmembrane</keyword>
<protein>
    <submittedName>
        <fullName evidence="2">Uncharacterized protein</fullName>
    </submittedName>
</protein>
<dbReference type="Proteomes" id="UP000294200">
    <property type="component" value="Unassembled WGS sequence"/>
</dbReference>
<feature type="transmembrane region" description="Helical" evidence="1">
    <location>
        <begin position="58"/>
        <end position="77"/>
    </location>
</feature>
<dbReference type="AlphaFoldDB" id="A0A4R0X2A3"/>
<gene>
    <name evidence="2" type="ORF">BZM27_44480</name>
</gene>
<evidence type="ECO:0000313" key="2">
    <source>
        <dbReference type="EMBL" id="TCG03954.1"/>
    </source>
</evidence>
<sequence length="141" mass="15602">MRLELSPERFGDLAQTIFIYRSRTDLAGSQHPSDASTAKQKILCNMWRDTCDALEIRLTWVDGWLIYLVFFIIQARASFDLGRLAHRGAVWLFAIIGHLLLTVAVATEMCKARFLALTAQVTSGNLRADGAASSGLALFAL</sequence>